<evidence type="ECO:0000313" key="2">
    <source>
        <dbReference type="EMBL" id="MVT08229.1"/>
    </source>
</evidence>
<gene>
    <name evidence="2" type="ORF">GO493_08155</name>
</gene>
<dbReference type="GO" id="GO:0016020">
    <property type="term" value="C:membrane"/>
    <property type="evidence" value="ECO:0007669"/>
    <property type="project" value="InterPro"/>
</dbReference>
<proteinExistence type="predicted"/>
<evidence type="ECO:0000313" key="3">
    <source>
        <dbReference type="Proteomes" id="UP000461730"/>
    </source>
</evidence>
<dbReference type="InterPro" id="IPR004891">
    <property type="entry name" value="Mercury-R_MerC"/>
</dbReference>
<dbReference type="Pfam" id="PF03203">
    <property type="entry name" value="MerC"/>
    <property type="match status" value="1"/>
</dbReference>
<dbReference type="GO" id="GO:0015097">
    <property type="term" value="F:mercury ion transmembrane transporter activity"/>
    <property type="evidence" value="ECO:0007669"/>
    <property type="project" value="InterPro"/>
</dbReference>
<keyword evidence="1" id="KW-1133">Transmembrane helix</keyword>
<feature type="transmembrane region" description="Helical" evidence="1">
    <location>
        <begin position="115"/>
        <end position="137"/>
    </location>
</feature>
<keyword evidence="1" id="KW-0812">Transmembrane</keyword>
<keyword evidence="3" id="KW-1185">Reference proteome</keyword>
<feature type="transmembrane region" description="Helical" evidence="1">
    <location>
        <begin position="6"/>
        <end position="29"/>
    </location>
</feature>
<protein>
    <submittedName>
        <fullName evidence="2">MerC family mercury resistance protein</fullName>
    </submittedName>
</protein>
<sequence length="171" mass="19043">MVKTQAFPKIIFATMVQLFTFAFWISTLVMQDKTGGIMRMRSSYQSKWDIIGIGASLACAIHCVLLPIIFTTLPFFGIEILENPYLEAITLLVSMLAGGWAIWRGYSRLHHKLSLLVCFLAGLFLLIAGNFCSSLLLETGFKITGAALIITAHIRNWRSCNNCSISHTHAQ</sequence>
<dbReference type="Proteomes" id="UP000461730">
    <property type="component" value="Unassembled WGS sequence"/>
</dbReference>
<keyword evidence="1" id="KW-0472">Membrane</keyword>
<accession>A0A7K1U1J8</accession>
<evidence type="ECO:0000256" key="1">
    <source>
        <dbReference type="SAM" id="Phobius"/>
    </source>
</evidence>
<reference evidence="2 3" key="1">
    <citation type="submission" date="2019-12" db="EMBL/GenBank/DDBJ databases">
        <title>Chitinophaga sp. strain ysch24 (GDMCC 1.1355), whole genome shotgun sequence.</title>
        <authorList>
            <person name="Zhang X."/>
        </authorList>
    </citation>
    <scope>NUCLEOTIDE SEQUENCE [LARGE SCALE GENOMIC DNA]</scope>
    <source>
        <strain evidence="3">ysch24</strain>
    </source>
</reference>
<organism evidence="2 3">
    <name type="scientific">Chitinophaga tropicalis</name>
    <dbReference type="NCBI Taxonomy" id="2683588"/>
    <lineage>
        <taxon>Bacteria</taxon>
        <taxon>Pseudomonadati</taxon>
        <taxon>Bacteroidota</taxon>
        <taxon>Chitinophagia</taxon>
        <taxon>Chitinophagales</taxon>
        <taxon>Chitinophagaceae</taxon>
        <taxon>Chitinophaga</taxon>
    </lineage>
</organism>
<dbReference type="EMBL" id="WRXN01000003">
    <property type="protein sequence ID" value="MVT08229.1"/>
    <property type="molecule type" value="Genomic_DNA"/>
</dbReference>
<name>A0A7K1U1J8_9BACT</name>
<comment type="caution">
    <text evidence="2">The sequence shown here is derived from an EMBL/GenBank/DDBJ whole genome shotgun (WGS) entry which is preliminary data.</text>
</comment>
<feature type="transmembrane region" description="Helical" evidence="1">
    <location>
        <begin position="50"/>
        <end position="73"/>
    </location>
</feature>
<feature type="transmembrane region" description="Helical" evidence="1">
    <location>
        <begin position="85"/>
        <end position="103"/>
    </location>
</feature>
<dbReference type="AlphaFoldDB" id="A0A7K1U1J8"/>